<sequence>MTASKSGGRRNRAVVVGAGIAGLATALRLCRAGWEVLVVERAPVRRSSGYLVNLLGHGYTAAERLGLLPALEGRDLGVFTTILVRADGRAKFTVPAAIAQGALGDRALSVFRGDLETALYEAVRGHAVLRFGTTVEAVTQERDGVRVALSDGTTVDADLLVGADGVHSTVRERVFGPEADHRVDLRHVVGAFVLDRVPDQVPEGTGTTFIGPHRTAAVMNLGPGRSSAFFTYHSADPAAELERGPARALAAAFGDLGGGAADALAQLGRDPGGPYFDSVSQIVLDGWSRGRVVLLGDAAWCVSLFAGYGAALALTGADRLGTALEEHGADLPAALTAWENGLRAEVRQRQAMARRGIARFAPPTRAHVWAQELTIRAIRLPGVRGLIRRSIERAQAP</sequence>
<protein>
    <submittedName>
        <fullName evidence="1">Monooxygenase</fullName>
    </submittedName>
</protein>
<keyword evidence="1" id="KW-0560">Oxidoreductase</keyword>
<evidence type="ECO:0000313" key="2">
    <source>
        <dbReference type="Proteomes" id="UP000249915"/>
    </source>
</evidence>
<keyword evidence="2" id="KW-1185">Reference proteome</keyword>
<dbReference type="PANTHER" id="PTHR46865:SF8">
    <property type="entry name" value="POSSIBLE OXIDOREDUCTASE"/>
    <property type="match status" value="1"/>
</dbReference>
<dbReference type="InterPro" id="IPR002938">
    <property type="entry name" value="FAD-bd"/>
</dbReference>
<gene>
    <name evidence="1" type="ORF">BAY60_10375</name>
</gene>
<dbReference type="RefSeq" id="WP_112280901.1">
    <property type="nucleotide sequence ID" value="NZ_MASW01000002.1"/>
</dbReference>
<dbReference type="AlphaFoldDB" id="A0A2V4AYW7"/>
<dbReference type="Gene3D" id="3.50.50.60">
    <property type="entry name" value="FAD/NAD(P)-binding domain"/>
    <property type="match status" value="1"/>
</dbReference>
<dbReference type="PANTHER" id="PTHR46865">
    <property type="entry name" value="OXIDOREDUCTASE-RELATED"/>
    <property type="match status" value="1"/>
</dbReference>
<evidence type="ECO:0000313" key="1">
    <source>
        <dbReference type="EMBL" id="PXY26903.1"/>
    </source>
</evidence>
<dbReference type="EMBL" id="MASW01000002">
    <property type="protein sequence ID" value="PXY26903.1"/>
    <property type="molecule type" value="Genomic_DNA"/>
</dbReference>
<accession>A0A2V4AYW7</accession>
<dbReference type="Proteomes" id="UP000249915">
    <property type="component" value="Unassembled WGS sequence"/>
</dbReference>
<dbReference type="PRINTS" id="PR00420">
    <property type="entry name" value="RNGMNOXGNASE"/>
</dbReference>
<dbReference type="Pfam" id="PF01494">
    <property type="entry name" value="FAD_binding_3"/>
    <property type="match status" value="1"/>
</dbReference>
<keyword evidence="1" id="KW-0503">Monooxygenase</keyword>
<name>A0A2V4AYW7_9PSEU</name>
<comment type="caution">
    <text evidence="1">The sequence shown here is derived from an EMBL/GenBank/DDBJ whole genome shotgun (WGS) entry which is preliminary data.</text>
</comment>
<dbReference type="OrthoDB" id="3356051at2"/>
<dbReference type="InterPro" id="IPR051704">
    <property type="entry name" value="FAD_aromatic-hydroxylase"/>
</dbReference>
<organism evidence="1 2">
    <name type="scientific">Prauserella muralis</name>
    <dbReference type="NCBI Taxonomy" id="588067"/>
    <lineage>
        <taxon>Bacteria</taxon>
        <taxon>Bacillati</taxon>
        <taxon>Actinomycetota</taxon>
        <taxon>Actinomycetes</taxon>
        <taxon>Pseudonocardiales</taxon>
        <taxon>Pseudonocardiaceae</taxon>
        <taxon>Prauserella</taxon>
    </lineage>
</organism>
<proteinExistence type="predicted"/>
<dbReference type="InterPro" id="IPR036188">
    <property type="entry name" value="FAD/NAD-bd_sf"/>
</dbReference>
<reference evidence="1 2" key="1">
    <citation type="submission" date="2016-07" db="EMBL/GenBank/DDBJ databases">
        <title>Draft genome sequence of Prauserella muralis DSM 45305, isolated from a mould-covered wall in an indoor environment.</title>
        <authorList>
            <person name="Ruckert C."/>
            <person name="Albersmeier A."/>
            <person name="Jiang C.-L."/>
            <person name="Jiang Y."/>
            <person name="Kalinowski J."/>
            <person name="Schneider O."/>
            <person name="Winkler A."/>
            <person name="Zotchev S.B."/>
        </authorList>
    </citation>
    <scope>NUCLEOTIDE SEQUENCE [LARGE SCALE GENOMIC DNA]</scope>
    <source>
        <strain evidence="1 2">DSM 45305</strain>
    </source>
</reference>
<dbReference type="GO" id="GO:0071949">
    <property type="term" value="F:FAD binding"/>
    <property type="evidence" value="ECO:0007669"/>
    <property type="project" value="InterPro"/>
</dbReference>
<dbReference type="Gene3D" id="3.30.9.10">
    <property type="entry name" value="D-Amino Acid Oxidase, subunit A, domain 2"/>
    <property type="match status" value="1"/>
</dbReference>
<dbReference type="SUPFAM" id="SSF51905">
    <property type="entry name" value="FAD/NAD(P)-binding domain"/>
    <property type="match status" value="1"/>
</dbReference>
<dbReference type="InterPro" id="IPR006076">
    <property type="entry name" value="FAD-dep_OxRdtase"/>
</dbReference>
<dbReference type="GO" id="GO:0004497">
    <property type="term" value="F:monooxygenase activity"/>
    <property type="evidence" value="ECO:0007669"/>
    <property type="project" value="UniProtKB-KW"/>
</dbReference>
<dbReference type="Pfam" id="PF01266">
    <property type="entry name" value="DAO"/>
    <property type="match status" value="1"/>
</dbReference>